<dbReference type="Gene3D" id="3.40.1350.10">
    <property type="match status" value="1"/>
</dbReference>
<evidence type="ECO:0000313" key="2">
    <source>
        <dbReference type="EMBL" id="SUE33319.1"/>
    </source>
</evidence>
<dbReference type="EMBL" id="UGVL01000001">
    <property type="protein sequence ID" value="SUE33319.1"/>
    <property type="molecule type" value="Genomic_DNA"/>
</dbReference>
<accession>A0A379MRC9</accession>
<organism evidence="2 3">
    <name type="scientific">Rikenella microfusus</name>
    <dbReference type="NCBI Taxonomy" id="28139"/>
    <lineage>
        <taxon>Bacteria</taxon>
        <taxon>Pseudomonadati</taxon>
        <taxon>Bacteroidota</taxon>
        <taxon>Bacteroidia</taxon>
        <taxon>Bacteroidales</taxon>
        <taxon>Rikenellaceae</taxon>
        <taxon>Rikenella</taxon>
    </lineage>
</organism>
<name>A0A379MRC9_9BACT</name>
<reference evidence="2 3" key="1">
    <citation type="submission" date="2018-06" db="EMBL/GenBank/DDBJ databases">
        <authorList>
            <consortium name="Pathogen Informatics"/>
            <person name="Doyle S."/>
        </authorList>
    </citation>
    <scope>NUCLEOTIDE SEQUENCE [LARGE SCALE GENOMIC DNA]</scope>
    <source>
        <strain evidence="2 3">NCTC11190</strain>
    </source>
</reference>
<dbReference type="Pfam" id="PF18899">
    <property type="entry name" value="DUF5655"/>
    <property type="match status" value="1"/>
</dbReference>
<dbReference type="AlphaFoldDB" id="A0A379MRC9"/>
<evidence type="ECO:0000259" key="1">
    <source>
        <dbReference type="Pfam" id="PF18899"/>
    </source>
</evidence>
<sequence>MILFKTGTDNALTVVNEKPFRLERDMQKIFERNLPVIMGLELVKSECSIKNKRIDTLAYDPQSNAFVIIEYKRNRNISVFDQGITYLNLMLQYKEVFLVEYNESLGRNLKRSDVDWSQTRVVFVSTDFTENQIEATNFRDLSIELWQVKRYENGTMAVIPIKKSHTAESIGQLAGKNDSAIRTVAEEIKTYTESDLLQGKPDETAELYERFKGAILNLTDDIEVKPLKFWVSFKKDGHNIASIEVQQRNLKLFINVKSGKLDDPKRLARDVATIGHFGSGDYEIKVADDRNLEYIMSLVKQAI</sequence>
<dbReference type="GO" id="GO:0003676">
    <property type="term" value="F:nucleic acid binding"/>
    <property type="evidence" value="ECO:0007669"/>
    <property type="project" value="InterPro"/>
</dbReference>
<gene>
    <name evidence="2" type="ORF">NCTC11190_00526</name>
</gene>
<evidence type="ECO:0000313" key="3">
    <source>
        <dbReference type="Proteomes" id="UP000255233"/>
    </source>
</evidence>
<keyword evidence="3" id="KW-1185">Reference proteome</keyword>
<protein>
    <submittedName>
        <fullName evidence="2">Uncharacterized conserved protein</fullName>
    </submittedName>
</protein>
<dbReference type="Proteomes" id="UP000255233">
    <property type="component" value="Unassembled WGS sequence"/>
</dbReference>
<dbReference type="InterPro" id="IPR011856">
    <property type="entry name" value="tRNA_endonuc-like_dom_sf"/>
</dbReference>
<dbReference type="OrthoDB" id="9798761at2"/>
<dbReference type="InterPro" id="IPR043714">
    <property type="entry name" value="DUF5655"/>
</dbReference>
<dbReference type="RefSeq" id="WP_027290675.1">
    <property type="nucleotide sequence ID" value="NZ_UGVL01000001.1"/>
</dbReference>
<dbReference type="STRING" id="880526.GCA_000427365_00919"/>
<proteinExistence type="predicted"/>
<feature type="domain" description="DUF5655" evidence="1">
    <location>
        <begin position="194"/>
        <end position="302"/>
    </location>
</feature>